<dbReference type="EMBL" id="OU503049">
    <property type="protein sequence ID" value="CAI9775493.1"/>
    <property type="molecule type" value="Genomic_DNA"/>
</dbReference>
<gene>
    <name evidence="4" type="ORF">FPE_LOCUS22923</name>
</gene>
<dbReference type="AlphaFoldDB" id="A0AAD1ZTK1"/>
<dbReference type="InterPro" id="IPR011990">
    <property type="entry name" value="TPR-like_helical_dom_sf"/>
</dbReference>
<accession>A0AAD1ZTK1</accession>
<evidence type="ECO:0000256" key="2">
    <source>
        <dbReference type="ARBA" id="ARBA00022737"/>
    </source>
</evidence>
<evidence type="ECO:0008006" key="6">
    <source>
        <dbReference type="Google" id="ProtNLM"/>
    </source>
</evidence>
<dbReference type="PROSITE" id="PS51375">
    <property type="entry name" value="PPR"/>
    <property type="match status" value="2"/>
</dbReference>
<evidence type="ECO:0000313" key="5">
    <source>
        <dbReference type="Proteomes" id="UP000834106"/>
    </source>
</evidence>
<proteinExistence type="inferred from homology"/>
<organism evidence="4 5">
    <name type="scientific">Fraxinus pennsylvanica</name>
    <dbReference type="NCBI Taxonomy" id="56036"/>
    <lineage>
        <taxon>Eukaryota</taxon>
        <taxon>Viridiplantae</taxon>
        <taxon>Streptophyta</taxon>
        <taxon>Embryophyta</taxon>
        <taxon>Tracheophyta</taxon>
        <taxon>Spermatophyta</taxon>
        <taxon>Magnoliopsida</taxon>
        <taxon>eudicotyledons</taxon>
        <taxon>Gunneridae</taxon>
        <taxon>Pentapetalae</taxon>
        <taxon>asterids</taxon>
        <taxon>lamiids</taxon>
        <taxon>Lamiales</taxon>
        <taxon>Oleaceae</taxon>
        <taxon>Oleeae</taxon>
        <taxon>Fraxinus</taxon>
    </lineage>
</organism>
<keyword evidence="2" id="KW-0677">Repeat</keyword>
<comment type="similarity">
    <text evidence="1">Belongs to the PPR family. P subfamily.</text>
</comment>
<dbReference type="PANTHER" id="PTHR47447:SF28">
    <property type="entry name" value="PENTACOTRIPEPTIDE-REPEAT REGION OF PRORP DOMAIN-CONTAINING PROTEIN"/>
    <property type="match status" value="1"/>
</dbReference>
<dbReference type="Pfam" id="PF01535">
    <property type="entry name" value="PPR"/>
    <property type="match status" value="1"/>
</dbReference>
<reference evidence="4" key="1">
    <citation type="submission" date="2023-05" db="EMBL/GenBank/DDBJ databases">
        <authorList>
            <person name="Huff M."/>
        </authorList>
    </citation>
    <scope>NUCLEOTIDE SEQUENCE</scope>
</reference>
<sequence>MLITHNVNSIIEKPENVEPIPPSEDAEAIFKKMKETGLTPNAVVMLDGLCKAKLFQEAMKLFGLMREKGTIPKVVIYTAIVAGFCKAQKFEDVVRIFKKMQSIGIIPNAFCYGVLILGFVKGRGLVDGYCREKGLEEAQCDRGDEAEKMFY</sequence>
<evidence type="ECO:0000313" key="4">
    <source>
        <dbReference type="EMBL" id="CAI9775493.1"/>
    </source>
</evidence>
<dbReference type="Proteomes" id="UP000834106">
    <property type="component" value="Chromosome 14"/>
</dbReference>
<evidence type="ECO:0000256" key="3">
    <source>
        <dbReference type="PROSITE-ProRule" id="PRU00708"/>
    </source>
</evidence>
<dbReference type="NCBIfam" id="TIGR00756">
    <property type="entry name" value="PPR"/>
    <property type="match status" value="2"/>
</dbReference>
<feature type="repeat" description="PPR" evidence="3">
    <location>
        <begin position="73"/>
        <end position="107"/>
    </location>
</feature>
<dbReference type="Gene3D" id="1.25.40.10">
    <property type="entry name" value="Tetratricopeptide repeat domain"/>
    <property type="match status" value="1"/>
</dbReference>
<protein>
    <recommendedName>
        <fullName evidence="6">Pentatricopeptide repeat-containing protein</fullName>
    </recommendedName>
</protein>
<dbReference type="Pfam" id="PF13041">
    <property type="entry name" value="PPR_2"/>
    <property type="match status" value="1"/>
</dbReference>
<name>A0AAD1ZTK1_9LAMI</name>
<dbReference type="PANTHER" id="PTHR47447">
    <property type="entry name" value="OS03G0856100 PROTEIN"/>
    <property type="match status" value="1"/>
</dbReference>
<keyword evidence="5" id="KW-1185">Reference proteome</keyword>
<evidence type="ECO:0000256" key="1">
    <source>
        <dbReference type="ARBA" id="ARBA00007626"/>
    </source>
</evidence>
<feature type="repeat" description="PPR" evidence="3">
    <location>
        <begin position="38"/>
        <end position="72"/>
    </location>
</feature>
<dbReference type="InterPro" id="IPR002885">
    <property type="entry name" value="PPR_rpt"/>
</dbReference>